<name>A0A4R6UEF1_9GAMM</name>
<dbReference type="GO" id="GO:0009001">
    <property type="term" value="F:serine O-acetyltransferase activity"/>
    <property type="evidence" value="ECO:0007669"/>
    <property type="project" value="UniProtKB-EC"/>
</dbReference>
<dbReference type="NCBIfam" id="NF041874">
    <property type="entry name" value="EPS_EpsC"/>
    <property type="match status" value="1"/>
</dbReference>
<dbReference type="Gene3D" id="1.10.3130.10">
    <property type="entry name" value="serine acetyltransferase, domain 1"/>
    <property type="match status" value="1"/>
</dbReference>
<keyword evidence="8" id="KW-1185">Reference proteome</keyword>
<keyword evidence="5" id="KW-0012">Acyltransferase</keyword>
<evidence type="ECO:0000256" key="6">
    <source>
        <dbReference type="ARBA" id="ARBA00049486"/>
    </source>
</evidence>
<dbReference type="InterPro" id="IPR045304">
    <property type="entry name" value="LbH_SAT"/>
</dbReference>
<evidence type="ECO:0000313" key="8">
    <source>
        <dbReference type="Proteomes" id="UP000295375"/>
    </source>
</evidence>
<dbReference type="InterPro" id="IPR042122">
    <property type="entry name" value="Ser_AcTrfase_N_sf"/>
</dbReference>
<comment type="caution">
    <text evidence="7">The sequence shown here is derived from an EMBL/GenBank/DDBJ whole genome shotgun (WGS) entry which is preliminary data.</text>
</comment>
<evidence type="ECO:0000256" key="1">
    <source>
        <dbReference type="ARBA" id="ARBA00007274"/>
    </source>
</evidence>
<evidence type="ECO:0000256" key="3">
    <source>
        <dbReference type="ARBA" id="ARBA00022605"/>
    </source>
</evidence>
<dbReference type="EMBL" id="SNYM01000021">
    <property type="protein sequence ID" value="TDQ45101.1"/>
    <property type="molecule type" value="Genomic_DNA"/>
</dbReference>
<evidence type="ECO:0000256" key="4">
    <source>
        <dbReference type="ARBA" id="ARBA00022679"/>
    </source>
</evidence>
<dbReference type="FunFam" id="2.160.10.10:FF:000007">
    <property type="entry name" value="Serine acetyltransferase"/>
    <property type="match status" value="1"/>
</dbReference>
<evidence type="ECO:0000256" key="2">
    <source>
        <dbReference type="ARBA" id="ARBA00013266"/>
    </source>
</evidence>
<dbReference type="InterPro" id="IPR001451">
    <property type="entry name" value="Hexapep"/>
</dbReference>
<keyword evidence="4 7" id="KW-0808">Transferase</keyword>
<comment type="catalytic activity">
    <reaction evidence="6">
        <text>L-serine + acetyl-CoA = O-acetyl-L-serine + CoA</text>
        <dbReference type="Rhea" id="RHEA:24560"/>
        <dbReference type="ChEBI" id="CHEBI:33384"/>
        <dbReference type="ChEBI" id="CHEBI:57287"/>
        <dbReference type="ChEBI" id="CHEBI:57288"/>
        <dbReference type="ChEBI" id="CHEBI:58340"/>
        <dbReference type="EC" id="2.3.1.30"/>
    </reaction>
</comment>
<reference evidence="7 8" key="1">
    <citation type="submission" date="2019-03" db="EMBL/GenBank/DDBJ databases">
        <title>Genomic Encyclopedia of Type Strains, Phase IV (KMG-IV): sequencing the most valuable type-strain genomes for metagenomic binning, comparative biology and taxonomic classification.</title>
        <authorList>
            <person name="Goeker M."/>
        </authorList>
    </citation>
    <scope>NUCLEOTIDE SEQUENCE [LARGE SCALE GENOMIC DNA]</scope>
    <source>
        <strain evidence="7 8">DSM 103792</strain>
    </source>
</reference>
<sequence length="251" mass="27424">MFQRIREDIRNVKSHDPAARNAWDVLTNYPGLQAIWWHCFTHRLWHWNLRWLARWLSTWARFFTGVEIHPAAKIGRRVLIDHGMGVVIGETAEVGDDCTLYQGVTLGGTSLDHGKRHPTLGKGVVVGAGAKVLGGFVVGDNARVGSNAVVVKEVPAGATVVGIPGKIVGAEQSRKAQFKPYGVDGMSDPLSPALAGLLRHIAAMDARIKVMDRALTEQGLCQDEGDLPPLDKALFKPLIDEMDADGIDYYI</sequence>
<dbReference type="PANTHER" id="PTHR42811">
    <property type="entry name" value="SERINE ACETYLTRANSFERASE"/>
    <property type="match status" value="1"/>
</dbReference>
<dbReference type="RefSeq" id="WP_133592909.1">
    <property type="nucleotide sequence ID" value="NZ_CP037953.1"/>
</dbReference>
<dbReference type="InterPro" id="IPR005881">
    <property type="entry name" value="Ser_O-AcTrfase"/>
</dbReference>
<dbReference type="NCBIfam" id="TIGR01172">
    <property type="entry name" value="cysE"/>
    <property type="match status" value="1"/>
</dbReference>
<dbReference type="GO" id="GO:0005737">
    <property type="term" value="C:cytoplasm"/>
    <property type="evidence" value="ECO:0007669"/>
    <property type="project" value="InterPro"/>
</dbReference>
<keyword evidence="3" id="KW-0028">Amino-acid biosynthesis</keyword>
<dbReference type="Gene3D" id="2.160.10.10">
    <property type="entry name" value="Hexapeptide repeat proteins"/>
    <property type="match status" value="1"/>
</dbReference>
<evidence type="ECO:0000313" key="7">
    <source>
        <dbReference type="EMBL" id="TDQ45101.1"/>
    </source>
</evidence>
<proteinExistence type="inferred from homology"/>
<gene>
    <name evidence="7" type="ORF">EV696_12165</name>
</gene>
<dbReference type="InterPro" id="IPR011004">
    <property type="entry name" value="Trimer_LpxA-like_sf"/>
</dbReference>
<dbReference type="GO" id="GO:0006535">
    <property type="term" value="P:cysteine biosynthetic process from serine"/>
    <property type="evidence" value="ECO:0007669"/>
    <property type="project" value="InterPro"/>
</dbReference>
<dbReference type="OrthoDB" id="9801456at2"/>
<dbReference type="SUPFAM" id="SSF51161">
    <property type="entry name" value="Trimeric LpxA-like enzymes"/>
    <property type="match status" value="1"/>
</dbReference>
<evidence type="ECO:0000256" key="5">
    <source>
        <dbReference type="ARBA" id="ARBA00023315"/>
    </source>
</evidence>
<protein>
    <recommendedName>
        <fullName evidence="2">serine O-acetyltransferase</fullName>
        <ecNumber evidence="2">2.3.1.30</ecNumber>
    </recommendedName>
</protein>
<dbReference type="AlphaFoldDB" id="A0A4R6UEF1"/>
<accession>A0A4R6UEF1</accession>
<dbReference type="InterPro" id="IPR053376">
    <property type="entry name" value="Serine_acetyltransferase"/>
</dbReference>
<dbReference type="Pfam" id="PF00132">
    <property type="entry name" value="Hexapep"/>
    <property type="match status" value="1"/>
</dbReference>
<organism evidence="7 8">
    <name type="scientific">Permianibacter aggregans</name>
    <dbReference type="NCBI Taxonomy" id="1510150"/>
    <lineage>
        <taxon>Bacteria</taxon>
        <taxon>Pseudomonadati</taxon>
        <taxon>Pseudomonadota</taxon>
        <taxon>Gammaproteobacteria</taxon>
        <taxon>Pseudomonadales</taxon>
        <taxon>Pseudomonadaceae</taxon>
        <taxon>Permianibacter</taxon>
    </lineage>
</organism>
<dbReference type="EC" id="2.3.1.30" evidence="2"/>
<dbReference type="CDD" id="cd03354">
    <property type="entry name" value="LbH_SAT"/>
    <property type="match status" value="1"/>
</dbReference>
<comment type="similarity">
    <text evidence="1">Belongs to the transferase hexapeptide repeat family.</text>
</comment>
<dbReference type="Proteomes" id="UP000295375">
    <property type="component" value="Unassembled WGS sequence"/>
</dbReference>